<gene>
    <name evidence="9" type="ORF">HL657_06125</name>
</gene>
<evidence type="ECO:0000256" key="6">
    <source>
        <dbReference type="ARBA" id="ARBA00023004"/>
    </source>
</evidence>
<comment type="caution">
    <text evidence="9">The sequence shown here is derived from an EMBL/GenBank/DDBJ whole genome shotgun (WGS) entry which is preliminary data.</text>
</comment>
<keyword evidence="6" id="KW-0408">Iron</keyword>
<dbReference type="EMBL" id="JABFFQ010000003">
    <property type="protein sequence ID" value="MDV4342755.1"/>
    <property type="molecule type" value="Genomic_DNA"/>
</dbReference>
<dbReference type="Pfam" id="PF00266">
    <property type="entry name" value="Aminotran_5"/>
    <property type="match status" value="1"/>
</dbReference>
<evidence type="ECO:0000256" key="3">
    <source>
        <dbReference type="ARBA" id="ARBA00022679"/>
    </source>
</evidence>
<comment type="similarity">
    <text evidence="2">Belongs to the class-V pyridoxal-phosphate-dependent aminotransferase family. NifS/IscS subfamily.</text>
</comment>
<dbReference type="PANTHER" id="PTHR11601:SF34">
    <property type="entry name" value="CYSTEINE DESULFURASE"/>
    <property type="match status" value="1"/>
</dbReference>
<evidence type="ECO:0000313" key="10">
    <source>
        <dbReference type="Proteomes" id="UP001273768"/>
    </source>
</evidence>
<accession>A0ABU3Z1R8</accession>
<name>A0ABU3Z1R8_9EURY</name>
<dbReference type="InterPro" id="IPR015424">
    <property type="entry name" value="PyrdxlP-dep_Trfase"/>
</dbReference>
<dbReference type="InterPro" id="IPR000192">
    <property type="entry name" value="Aminotrans_V_dom"/>
</dbReference>
<organism evidence="9 10">
    <name type="scientific">Methanoculleus nereidis</name>
    <dbReference type="NCBI Taxonomy" id="2735141"/>
    <lineage>
        <taxon>Archaea</taxon>
        <taxon>Methanobacteriati</taxon>
        <taxon>Methanobacteriota</taxon>
        <taxon>Stenosarchaea group</taxon>
        <taxon>Methanomicrobia</taxon>
        <taxon>Methanomicrobiales</taxon>
        <taxon>Methanomicrobiaceae</taxon>
        <taxon>Methanoculleus</taxon>
    </lineage>
</organism>
<evidence type="ECO:0000259" key="8">
    <source>
        <dbReference type="Pfam" id="PF00266"/>
    </source>
</evidence>
<protein>
    <submittedName>
        <fullName evidence="9">Cysteine desulfurase</fullName>
    </submittedName>
</protein>
<evidence type="ECO:0000256" key="5">
    <source>
        <dbReference type="ARBA" id="ARBA00022898"/>
    </source>
</evidence>
<evidence type="ECO:0000256" key="7">
    <source>
        <dbReference type="ARBA" id="ARBA00023014"/>
    </source>
</evidence>
<dbReference type="PANTHER" id="PTHR11601">
    <property type="entry name" value="CYSTEINE DESULFURYLASE FAMILY MEMBER"/>
    <property type="match status" value="1"/>
</dbReference>
<dbReference type="RefSeq" id="WP_317295940.1">
    <property type="nucleotide sequence ID" value="NZ_JABFFQ010000003.1"/>
</dbReference>
<evidence type="ECO:0000313" key="9">
    <source>
        <dbReference type="EMBL" id="MDV4342755.1"/>
    </source>
</evidence>
<dbReference type="Gene3D" id="3.90.1150.10">
    <property type="entry name" value="Aspartate Aminotransferase, domain 1"/>
    <property type="match status" value="1"/>
</dbReference>
<comment type="cofactor">
    <cofactor evidence="1">
        <name>pyridoxal 5'-phosphate</name>
        <dbReference type="ChEBI" id="CHEBI:597326"/>
    </cofactor>
</comment>
<evidence type="ECO:0000256" key="1">
    <source>
        <dbReference type="ARBA" id="ARBA00001933"/>
    </source>
</evidence>
<dbReference type="InterPro" id="IPR015421">
    <property type="entry name" value="PyrdxlP-dep_Trfase_major"/>
</dbReference>
<proteinExistence type="inferred from homology"/>
<keyword evidence="3" id="KW-0808">Transferase</keyword>
<dbReference type="PIRSF" id="PIRSF005572">
    <property type="entry name" value="NifS"/>
    <property type="match status" value="1"/>
</dbReference>
<sequence length="384" mass="40353">MEGRIYLDHAAAMPVRPEVLSFGMGFSDGFAGNPSTLCREGLVAQEVLATAREKVAALVGASAPDSIIFTGGATESNNIAVRGTALRNRKAGNRIVVSAIEHISVLNPAKYLQKSGFSLTPAPVDRYGVIDLDALGAAVTPETVVTSVHYANNEIGTVEPIREVAAIVHDRGGLLHVDATDAAGRIPIDVERDGIDLLTLSGNQLGGPQGAGALYIRPGVRVQPVLVGGGQERGLRPGTEDVVGIACMGEAARLAKEEMPEESRRLAAIRDRLIAGITGLEEAYLTGHPTERLPHHASFRFSRIEGESIQLAMDLLGIAVATGSACTSRTLEASHVLLAIGLAHEEAHGSMIATFGRGNSVEEVPRIVGAVEETVKRLRAITPL</sequence>
<dbReference type="InterPro" id="IPR016454">
    <property type="entry name" value="Cysteine_dSase"/>
</dbReference>
<keyword evidence="10" id="KW-1185">Reference proteome</keyword>
<dbReference type="Gene3D" id="3.40.640.10">
    <property type="entry name" value="Type I PLP-dependent aspartate aminotransferase-like (Major domain)"/>
    <property type="match status" value="1"/>
</dbReference>
<evidence type="ECO:0000256" key="4">
    <source>
        <dbReference type="ARBA" id="ARBA00022723"/>
    </source>
</evidence>
<keyword evidence="7" id="KW-0411">Iron-sulfur</keyword>
<dbReference type="InterPro" id="IPR015422">
    <property type="entry name" value="PyrdxlP-dep_Trfase_small"/>
</dbReference>
<keyword evidence="5" id="KW-0663">Pyridoxal phosphate</keyword>
<reference evidence="9 10" key="1">
    <citation type="submission" date="2020-05" db="EMBL/GenBank/DDBJ databases">
        <title>Isolation and characterization of methanoarchaea from a cold seep at offshore SW Taiwan.</title>
        <authorList>
            <person name="Chen Y.-W."/>
            <person name="Chen S.-C."/>
            <person name="Lai M.-C."/>
        </authorList>
    </citation>
    <scope>NUCLEOTIDE SEQUENCE [LARGE SCALE GENOMIC DNA]</scope>
    <source>
        <strain evidence="9 10">YWC-01</strain>
    </source>
</reference>
<keyword evidence="4" id="KW-0479">Metal-binding</keyword>
<evidence type="ECO:0000256" key="2">
    <source>
        <dbReference type="ARBA" id="ARBA00006490"/>
    </source>
</evidence>
<dbReference type="Proteomes" id="UP001273768">
    <property type="component" value="Unassembled WGS sequence"/>
</dbReference>
<dbReference type="SUPFAM" id="SSF53383">
    <property type="entry name" value="PLP-dependent transferases"/>
    <property type="match status" value="1"/>
</dbReference>
<feature type="domain" description="Aminotransferase class V" evidence="8">
    <location>
        <begin position="5"/>
        <end position="365"/>
    </location>
</feature>